<reference evidence="1 2" key="1">
    <citation type="submission" date="2024-04" db="EMBL/GenBank/DDBJ databases">
        <title>Novel species of the genus Ideonella isolated from streams.</title>
        <authorList>
            <person name="Lu H."/>
        </authorList>
    </citation>
    <scope>NUCLEOTIDE SEQUENCE [LARGE SCALE GENOMIC DNA]</scope>
    <source>
        <strain evidence="1 2">DXS29W</strain>
    </source>
</reference>
<accession>A0ABU9BSP3</accession>
<keyword evidence="2" id="KW-1185">Reference proteome</keyword>
<comment type="caution">
    <text evidence="1">The sequence shown here is derived from an EMBL/GenBank/DDBJ whole genome shotgun (WGS) entry which is preliminary data.</text>
</comment>
<proteinExistence type="predicted"/>
<name>A0ABU9BSP3_9BURK</name>
<sequence>MAEGLVWGGEASIATDFIERGMSPWPTDAVAQGLLTVSDNTAWAATLALTAPEDHARDYLVVARGAAYGHVGDNWQWQAHAGVYVYPGGGPAYRAFDRAEAGLSAGYRDVATLTLSALRMTGKPADDHLYPAAELSLRWPLSDHWTLAAGVGRSEVLRWPGVWYTYGDVGVEWQAGPWRAALRQVGASDAARPYMAGGNDPRTTVSLGWQF</sequence>
<evidence type="ECO:0000313" key="2">
    <source>
        <dbReference type="Proteomes" id="UP001371218"/>
    </source>
</evidence>
<evidence type="ECO:0008006" key="3">
    <source>
        <dbReference type="Google" id="ProtNLM"/>
    </source>
</evidence>
<dbReference type="EMBL" id="JBBUTG010000009">
    <property type="protein sequence ID" value="MEK8032144.1"/>
    <property type="molecule type" value="Genomic_DNA"/>
</dbReference>
<gene>
    <name evidence="1" type="ORF">AACH06_15055</name>
</gene>
<organism evidence="1 2">
    <name type="scientific">Ideonella lacteola</name>
    <dbReference type="NCBI Taxonomy" id="2984193"/>
    <lineage>
        <taxon>Bacteria</taxon>
        <taxon>Pseudomonadati</taxon>
        <taxon>Pseudomonadota</taxon>
        <taxon>Betaproteobacteria</taxon>
        <taxon>Burkholderiales</taxon>
        <taxon>Sphaerotilaceae</taxon>
        <taxon>Ideonella</taxon>
    </lineage>
</organism>
<dbReference type="Proteomes" id="UP001371218">
    <property type="component" value="Unassembled WGS sequence"/>
</dbReference>
<protein>
    <recommendedName>
        <fullName evidence="3">Autotransporter outer membrane beta-barrel domain-containing protein</fullName>
    </recommendedName>
</protein>
<evidence type="ECO:0000313" key="1">
    <source>
        <dbReference type="EMBL" id="MEK8032144.1"/>
    </source>
</evidence>
<dbReference type="RefSeq" id="WP_341426557.1">
    <property type="nucleotide sequence ID" value="NZ_JBBUTG010000009.1"/>
</dbReference>